<proteinExistence type="inferred from homology"/>
<dbReference type="PROSITE" id="PS00375">
    <property type="entry name" value="UDPGT"/>
    <property type="match status" value="1"/>
</dbReference>
<comment type="similarity">
    <text evidence="1 4">Belongs to the UDP-glycosyltransferase family.</text>
</comment>
<organism evidence="6 7">
    <name type="scientific">Cicer arietinum</name>
    <name type="common">Chickpea</name>
    <name type="synonym">Garbanzo</name>
    <dbReference type="NCBI Taxonomy" id="3827"/>
    <lineage>
        <taxon>Eukaryota</taxon>
        <taxon>Viridiplantae</taxon>
        <taxon>Streptophyta</taxon>
        <taxon>Embryophyta</taxon>
        <taxon>Tracheophyta</taxon>
        <taxon>Spermatophyta</taxon>
        <taxon>Magnoliopsida</taxon>
        <taxon>eudicotyledons</taxon>
        <taxon>Gunneridae</taxon>
        <taxon>Pentapetalae</taxon>
        <taxon>rosids</taxon>
        <taxon>fabids</taxon>
        <taxon>Fabales</taxon>
        <taxon>Fabaceae</taxon>
        <taxon>Papilionoideae</taxon>
        <taxon>50 kb inversion clade</taxon>
        <taxon>NPAAA clade</taxon>
        <taxon>Hologalegina</taxon>
        <taxon>IRL clade</taxon>
        <taxon>Cicereae</taxon>
        <taxon>Cicer</taxon>
    </lineage>
</organism>
<dbReference type="EC" id="2.4.1.-" evidence="5"/>
<dbReference type="PANTHER" id="PTHR48048:SF30">
    <property type="entry name" value="GLYCOSYLTRANSFERASE"/>
    <property type="match status" value="1"/>
</dbReference>
<dbReference type="Pfam" id="PF00201">
    <property type="entry name" value="UDPGT"/>
    <property type="match status" value="1"/>
</dbReference>
<dbReference type="AlphaFoldDB" id="A0A3Q7Y7J5"/>
<protein>
    <recommendedName>
        <fullName evidence="5">Glycosyltransferase</fullName>
        <ecNumber evidence="5">2.4.1.-</ecNumber>
    </recommendedName>
</protein>
<name>A0A3Q7Y7J5_CICAR</name>
<dbReference type="InterPro" id="IPR050481">
    <property type="entry name" value="UDP-glycosyltransf_plant"/>
</dbReference>
<keyword evidence="3 4" id="KW-0808">Transferase</keyword>
<dbReference type="InterPro" id="IPR002213">
    <property type="entry name" value="UDP_glucos_trans"/>
</dbReference>
<evidence type="ECO:0000256" key="2">
    <source>
        <dbReference type="ARBA" id="ARBA00022676"/>
    </source>
</evidence>
<keyword evidence="2 4" id="KW-0328">Glycosyltransferase</keyword>
<dbReference type="FunFam" id="3.40.50.2000:FF:000020">
    <property type="entry name" value="Glycosyltransferase"/>
    <property type="match status" value="1"/>
</dbReference>
<dbReference type="SUPFAM" id="SSF53756">
    <property type="entry name" value="UDP-Glycosyltransferase/glycogen phosphorylase"/>
    <property type="match status" value="1"/>
</dbReference>
<dbReference type="CDD" id="cd03784">
    <property type="entry name" value="GT1_Gtf-like"/>
    <property type="match status" value="1"/>
</dbReference>
<evidence type="ECO:0000256" key="5">
    <source>
        <dbReference type="RuleBase" id="RU362057"/>
    </source>
</evidence>
<dbReference type="InterPro" id="IPR035595">
    <property type="entry name" value="UDP_glycos_trans_CS"/>
</dbReference>
<evidence type="ECO:0000313" key="6">
    <source>
        <dbReference type="Proteomes" id="UP000087171"/>
    </source>
</evidence>
<evidence type="ECO:0000313" key="7">
    <source>
        <dbReference type="RefSeq" id="XP_027187092.1"/>
    </source>
</evidence>
<gene>
    <name evidence="7" type="primary">LOC101494898</name>
</gene>
<evidence type="ECO:0000256" key="3">
    <source>
        <dbReference type="ARBA" id="ARBA00022679"/>
    </source>
</evidence>
<keyword evidence="6" id="KW-1185">Reference proteome</keyword>
<evidence type="ECO:0000256" key="4">
    <source>
        <dbReference type="RuleBase" id="RU003718"/>
    </source>
</evidence>
<dbReference type="PANTHER" id="PTHR48048">
    <property type="entry name" value="GLYCOSYLTRANSFERASE"/>
    <property type="match status" value="1"/>
</dbReference>
<dbReference type="RefSeq" id="XP_027187092.1">
    <property type="nucleotide sequence ID" value="XM_027331291.1"/>
</dbReference>
<dbReference type="GO" id="GO:0035251">
    <property type="term" value="F:UDP-glucosyltransferase activity"/>
    <property type="evidence" value="ECO:0007669"/>
    <property type="project" value="InterPro"/>
</dbReference>
<dbReference type="KEGG" id="cam:101494898"/>
<evidence type="ECO:0000256" key="1">
    <source>
        <dbReference type="ARBA" id="ARBA00009995"/>
    </source>
</evidence>
<reference evidence="7" key="1">
    <citation type="submission" date="2025-08" db="UniProtKB">
        <authorList>
            <consortium name="RefSeq"/>
        </authorList>
    </citation>
    <scope>IDENTIFICATION</scope>
    <source>
        <tissue evidence="7">Etiolated seedlings</tissue>
    </source>
</reference>
<dbReference type="Proteomes" id="UP000087171">
    <property type="component" value="Unplaced"/>
</dbReference>
<dbReference type="Gene3D" id="3.40.50.2000">
    <property type="entry name" value="Glycogen Phosphorylase B"/>
    <property type="match status" value="2"/>
</dbReference>
<sequence length="453" mass="51320">MKDTIILYPAMGRGHLVPMVELGKFISTHHHNTLSIKIFLLSSPNITTKNYITAVIATTPSIKFHHLSPSQNLLTTLQSFISQSSKPKAFILDFFNHSAIAVTATLNIPTFCYFPNAASTVALFLYTPTIHHNTTNENTSIYNDVLRNIPGLPPLSPEDMPEPMVDRRSQSYKSFVNMSIQMRKIDGLIVNSFEKLETKAFMALKNGVCLMEEKSPRVFCIGPLVEKSKGDNSVVDDGCLSWLNLQPSQSVVFLSFGSYGRFSKSQIKEIALGLEKSEKRFLWVVRNPIGYERKELSFEELLPKGFLEKTREKGKVVREWAPQVEILNHDSVGAFVTHCGWNSVLEAITCGVPMVAWPLYAEQMLNRVVMVEEMNVALTLKENEDGFVKASELEEIVREIMDLERGKKVRESVLSFRNDAFVALGDGGSSRIHLNELIELWRQWYYFFCFIGF</sequence>
<dbReference type="OrthoDB" id="5835829at2759"/>
<accession>A0A3Q7Y7J5</accession>